<dbReference type="Pfam" id="PF01344">
    <property type="entry name" value="Kelch_1"/>
    <property type="match status" value="3"/>
</dbReference>
<dbReference type="OrthoDB" id="45365at2759"/>
<dbReference type="Gene3D" id="3.30.1520.10">
    <property type="entry name" value="Phox-like domain"/>
    <property type="match status" value="1"/>
</dbReference>
<dbReference type="SMART" id="SM00612">
    <property type="entry name" value="Kelch"/>
    <property type="match status" value="3"/>
</dbReference>
<comment type="caution">
    <text evidence="4">The sequence shown here is derived from an EMBL/GenBank/DDBJ whole genome shotgun (WGS) entry which is preliminary data.</text>
</comment>
<reference evidence="4" key="1">
    <citation type="submission" date="2021-02" db="EMBL/GenBank/DDBJ databases">
        <authorList>
            <person name="Dougan E. K."/>
            <person name="Rhodes N."/>
            <person name="Thang M."/>
            <person name="Chan C."/>
        </authorList>
    </citation>
    <scope>NUCLEOTIDE SEQUENCE</scope>
</reference>
<dbReference type="CDD" id="cd06093">
    <property type="entry name" value="PX_domain"/>
    <property type="match status" value="1"/>
</dbReference>
<dbReference type="SUPFAM" id="SSF117281">
    <property type="entry name" value="Kelch motif"/>
    <property type="match status" value="2"/>
</dbReference>
<dbReference type="GO" id="GO:0035091">
    <property type="term" value="F:phosphatidylinositol binding"/>
    <property type="evidence" value="ECO:0007669"/>
    <property type="project" value="InterPro"/>
</dbReference>
<keyword evidence="2" id="KW-0677">Repeat</keyword>
<dbReference type="EMBL" id="CAJNJA010034559">
    <property type="protein sequence ID" value="CAE7694564.1"/>
    <property type="molecule type" value="Genomic_DNA"/>
</dbReference>
<dbReference type="Proteomes" id="UP000601435">
    <property type="component" value="Unassembled WGS sequence"/>
</dbReference>
<proteinExistence type="predicted"/>
<evidence type="ECO:0000256" key="1">
    <source>
        <dbReference type="ARBA" id="ARBA00022441"/>
    </source>
</evidence>
<name>A0A812WNX0_9DINO</name>
<dbReference type="PANTHER" id="PTHR45632">
    <property type="entry name" value="LD33804P"/>
    <property type="match status" value="1"/>
</dbReference>
<dbReference type="Pfam" id="PF00787">
    <property type="entry name" value="PX"/>
    <property type="match status" value="1"/>
</dbReference>
<dbReference type="InterPro" id="IPR015915">
    <property type="entry name" value="Kelch-typ_b-propeller"/>
</dbReference>
<dbReference type="SMART" id="SM00312">
    <property type="entry name" value="PX"/>
    <property type="match status" value="1"/>
</dbReference>
<dbReference type="InterPro" id="IPR036871">
    <property type="entry name" value="PX_dom_sf"/>
</dbReference>
<evidence type="ECO:0000259" key="3">
    <source>
        <dbReference type="PROSITE" id="PS50195"/>
    </source>
</evidence>
<dbReference type="AlphaFoldDB" id="A0A812WNX0"/>
<evidence type="ECO:0000313" key="5">
    <source>
        <dbReference type="Proteomes" id="UP000601435"/>
    </source>
</evidence>
<accession>A0A812WNX0</accession>
<protein>
    <submittedName>
        <fullName evidence="4">Klhl29 protein</fullName>
    </submittedName>
</protein>
<evidence type="ECO:0000256" key="2">
    <source>
        <dbReference type="ARBA" id="ARBA00022737"/>
    </source>
</evidence>
<feature type="domain" description="PX" evidence="3">
    <location>
        <begin position="62"/>
        <end position="183"/>
    </location>
</feature>
<gene>
    <name evidence="4" type="primary">Klhl29</name>
    <name evidence="4" type="ORF">SNEC2469_LOCUS20011</name>
</gene>
<dbReference type="PROSITE" id="PS50195">
    <property type="entry name" value="PX"/>
    <property type="match status" value="1"/>
</dbReference>
<dbReference type="SUPFAM" id="SSF64268">
    <property type="entry name" value="PX domain"/>
    <property type="match status" value="1"/>
</dbReference>
<dbReference type="InterPro" id="IPR001683">
    <property type="entry name" value="PX_dom"/>
</dbReference>
<dbReference type="PANTHER" id="PTHR45632:SF3">
    <property type="entry name" value="KELCH-LIKE PROTEIN 32"/>
    <property type="match status" value="1"/>
</dbReference>
<dbReference type="Gene3D" id="2.120.10.80">
    <property type="entry name" value="Kelch-type beta propeller"/>
    <property type="match status" value="1"/>
</dbReference>
<organism evidence="4 5">
    <name type="scientific">Symbiodinium necroappetens</name>
    <dbReference type="NCBI Taxonomy" id="1628268"/>
    <lineage>
        <taxon>Eukaryota</taxon>
        <taxon>Sar</taxon>
        <taxon>Alveolata</taxon>
        <taxon>Dinophyceae</taxon>
        <taxon>Suessiales</taxon>
        <taxon>Symbiodiniaceae</taxon>
        <taxon>Symbiodinium</taxon>
    </lineage>
</organism>
<dbReference type="InterPro" id="IPR006652">
    <property type="entry name" value="Kelch_1"/>
</dbReference>
<keyword evidence="1" id="KW-0880">Kelch repeat</keyword>
<keyword evidence="5" id="KW-1185">Reference proteome</keyword>
<sequence length="567" mass="61625">MVVVRPSCAVPLVLVDGACVEHCPRTKIPIAGKCMRDTLAFHARDTQAYMLPIRMTDPYESTSAFKSSTDSVHGHVRERTHVKYCIVTTASDGRQWQVYRRFRDLLELHTLLRSTLCDSRAQLPTRRAYGFGKLIFGQEQDVDFILERQHELQTYLNSTLAVDTSLSSGVRLFLGLPALPDYLSLEPELCLPSDVGKWKTRSKFDLRLLRTLFSSKLSTERKAHLVDVPLSVVELHDVAQTVSHMAGTAATCIFRAASRAVAESVRRSLPGLLAGTARIYVLCSWQGRPPALSLFHPRTRTFDDLPAPLSPYSAVASRRGDLFVLTAEDHVGNSGTAWSKPRFLRFDAMRQQWHPLPPRPGENTTRFALAAAGSGIYAVGGMSRRGVVGSVHRFDVVTGAWEALPPMACPRCDVATAICGGEVVVIGGTETSGEASSKVECLAVEACRWRSAPPLLGPRHSASAVSLGSDLFVFGGGAVARDHLLADAVSPPAAERFAEGCWQALEITALRRHGCGAAAAAGQVFVFGGYSSDFADVDRWDSETKQWDILPLPARLRGVCAAAVAVS</sequence>
<evidence type="ECO:0000313" key="4">
    <source>
        <dbReference type="EMBL" id="CAE7694564.1"/>
    </source>
</evidence>